<feature type="region of interest" description="Disordered" evidence="1">
    <location>
        <begin position="1"/>
        <end position="42"/>
    </location>
</feature>
<dbReference type="AlphaFoldDB" id="A0A1G4I1X6"/>
<dbReference type="EMBL" id="CZPT02000366">
    <property type="protein sequence ID" value="SCU65698.1"/>
    <property type="molecule type" value="Genomic_DNA"/>
</dbReference>
<dbReference type="VEuPathDB" id="TriTrypDB:TEOVI_000021200"/>
<feature type="compositionally biased region" description="Acidic residues" evidence="1">
    <location>
        <begin position="84"/>
        <end position="93"/>
    </location>
</feature>
<accession>A0A1G4I1X6</accession>
<reference evidence="2" key="1">
    <citation type="submission" date="2016-09" db="EMBL/GenBank/DDBJ databases">
        <authorList>
            <person name="Hebert L."/>
            <person name="Moumen B."/>
        </authorList>
    </citation>
    <scope>NUCLEOTIDE SEQUENCE [LARGE SCALE GENOMIC DNA]</scope>
    <source>
        <strain evidence="2">OVI</strain>
    </source>
</reference>
<dbReference type="PANTHER" id="PTHR43830">
    <property type="entry name" value="PROTEIN PSP1"/>
    <property type="match status" value="1"/>
</dbReference>
<organism evidence="2 3">
    <name type="scientific">Trypanosoma equiperdum</name>
    <dbReference type="NCBI Taxonomy" id="5694"/>
    <lineage>
        <taxon>Eukaryota</taxon>
        <taxon>Discoba</taxon>
        <taxon>Euglenozoa</taxon>
        <taxon>Kinetoplastea</taxon>
        <taxon>Metakinetoplastina</taxon>
        <taxon>Trypanosomatida</taxon>
        <taxon>Trypanosomatidae</taxon>
        <taxon>Trypanosoma</taxon>
    </lineage>
</organism>
<feature type="compositionally biased region" description="Polar residues" evidence="1">
    <location>
        <begin position="27"/>
        <end position="36"/>
    </location>
</feature>
<evidence type="ECO:0000313" key="2">
    <source>
        <dbReference type="EMBL" id="SCU65698.1"/>
    </source>
</evidence>
<keyword evidence="3" id="KW-1185">Reference proteome</keyword>
<gene>
    <name evidence="2" type="ORF">TEOVI_000021200</name>
</gene>
<dbReference type="RefSeq" id="XP_067077258.1">
    <property type="nucleotide sequence ID" value="XM_067221157.1"/>
</dbReference>
<evidence type="ECO:0000313" key="3">
    <source>
        <dbReference type="Proteomes" id="UP000195570"/>
    </source>
</evidence>
<sequence>MEHEIHKGMEAIVEQSGDNRASGEVNAESNVHSPASVTAKDGCEFARRRISTRGIRGSVRSPYYSPTRSSAMSPVGNGEKGDQEKEEGEGAAEPDVVPDIDVIPRYRSHPNRSQGSFSHLTYNVHSPAHSRMSSYERISWDSQAWKDVFPENAFLGDQSKDLLRLPHSSMDFYHGSPTQQCRKHVRSLATWGKVEGDGSPELLATRNSSPMRPAGCQSLVSTLDALPEPIYETAPLGHQHCFSLSSRKDAAYLKTEAGGEATAVTNEAGEQPSKGPAMTHVLVAFKSLYGVYYVPEAQWGTIGIGDLVSVESHSGENTGKVICDLTHIMSEASHMPAEMAQCPRHVLWPEDASAPLETINPKTNEEVLQRLPRVLRRGMNKGKKRLYYARRRENEALDVGNRLVRDRNFNLALTSVEYQVDFKRITVFCKGDRSHVDPSEVLIFSQQLASSLRGSIVSVVFANEIPERLDVTGSITKAAFQDIYTDALAKIKEAESAQPQRQASSSPVRQSTTAAGGPHNNMRASHIYPDPQLAAMNHTPLMPFYGVPPPFSPPVAPGAPPLMNAVGMNGLYGMTGVPPMNWGMPTPPPYIPPHLPQNVPGRM</sequence>
<feature type="region of interest" description="Disordered" evidence="1">
    <location>
        <begin position="494"/>
        <end position="526"/>
    </location>
</feature>
<protein>
    <submittedName>
        <fullName evidence="2">PSP1 C-terminal conserved region containing protein, putative</fullName>
    </submittedName>
</protein>
<dbReference type="GeneID" id="92374152"/>
<proteinExistence type="predicted"/>
<comment type="caution">
    <text evidence="2">The sequence shown here is derived from an EMBL/GenBank/DDBJ whole genome shotgun (WGS) entry which is preliminary data.</text>
</comment>
<feature type="region of interest" description="Disordered" evidence="1">
    <location>
        <begin position="56"/>
        <end position="93"/>
    </location>
</feature>
<dbReference type="PANTHER" id="PTHR43830:SF4">
    <property type="entry name" value="PSP1 C-TERMINAL DOMAIN-CONTAINING PROTEIN"/>
    <property type="match status" value="1"/>
</dbReference>
<dbReference type="GO" id="GO:0005737">
    <property type="term" value="C:cytoplasm"/>
    <property type="evidence" value="ECO:0007669"/>
    <property type="project" value="TreeGrafter"/>
</dbReference>
<feature type="compositionally biased region" description="Low complexity" evidence="1">
    <location>
        <begin position="496"/>
        <end position="511"/>
    </location>
</feature>
<dbReference type="Proteomes" id="UP000195570">
    <property type="component" value="Unassembled WGS sequence"/>
</dbReference>
<dbReference type="InterPro" id="IPR047767">
    <property type="entry name" value="PSP1-like"/>
</dbReference>
<evidence type="ECO:0000256" key="1">
    <source>
        <dbReference type="SAM" id="MobiDB-lite"/>
    </source>
</evidence>
<name>A0A1G4I1X6_TRYEQ</name>